<protein>
    <submittedName>
        <fullName evidence="1">Uncharacterized protein</fullName>
    </submittedName>
</protein>
<dbReference type="AlphaFoldDB" id="A0A0A9CGC3"/>
<organism evidence="1">
    <name type="scientific">Arundo donax</name>
    <name type="common">Giant reed</name>
    <name type="synonym">Donax arundinaceus</name>
    <dbReference type="NCBI Taxonomy" id="35708"/>
    <lineage>
        <taxon>Eukaryota</taxon>
        <taxon>Viridiplantae</taxon>
        <taxon>Streptophyta</taxon>
        <taxon>Embryophyta</taxon>
        <taxon>Tracheophyta</taxon>
        <taxon>Spermatophyta</taxon>
        <taxon>Magnoliopsida</taxon>
        <taxon>Liliopsida</taxon>
        <taxon>Poales</taxon>
        <taxon>Poaceae</taxon>
        <taxon>PACMAD clade</taxon>
        <taxon>Arundinoideae</taxon>
        <taxon>Arundineae</taxon>
        <taxon>Arundo</taxon>
    </lineage>
</organism>
<evidence type="ECO:0000313" key="1">
    <source>
        <dbReference type="EMBL" id="JAD73508.1"/>
    </source>
</evidence>
<sequence>MTACLGQGANVWAGCFFYCGLGQTEYARDLDPGLQWVGQGCRFEF</sequence>
<reference evidence="1" key="1">
    <citation type="submission" date="2014-09" db="EMBL/GenBank/DDBJ databases">
        <authorList>
            <person name="Magalhaes I.L.F."/>
            <person name="Oliveira U."/>
            <person name="Santos F.R."/>
            <person name="Vidigal T.H.D.A."/>
            <person name="Brescovit A.D."/>
            <person name="Santos A.J."/>
        </authorList>
    </citation>
    <scope>NUCLEOTIDE SEQUENCE</scope>
    <source>
        <tissue evidence="1">Shoot tissue taken approximately 20 cm above the soil surface</tissue>
    </source>
</reference>
<accession>A0A0A9CGC3</accession>
<name>A0A0A9CGC3_ARUDO</name>
<reference evidence="1" key="2">
    <citation type="journal article" date="2015" name="Data Brief">
        <title>Shoot transcriptome of the giant reed, Arundo donax.</title>
        <authorList>
            <person name="Barrero R.A."/>
            <person name="Guerrero F.D."/>
            <person name="Moolhuijzen P."/>
            <person name="Goolsby J.A."/>
            <person name="Tidwell J."/>
            <person name="Bellgard S.E."/>
            <person name="Bellgard M.I."/>
        </authorList>
    </citation>
    <scope>NUCLEOTIDE SEQUENCE</scope>
    <source>
        <tissue evidence="1">Shoot tissue taken approximately 20 cm above the soil surface</tissue>
    </source>
</reference>
<proteinExistence type="predicted"/>
<dbReference type="EMBL" id="GBRH01224387">
    <property type="protein sequence ID" value="JAD73508.1"/>
    <property type="molecule type" value="Transcribed_RNA"/>
</dbReference>